<proteinExistence type="predicted"/>
<comment type="caution">
    <text evidence="2">The sequence shown here is derived from an EMBL/GenBank/DDBJ whole genome shotgun (WGS) entry which is preliminary data.</text>
</comment>
<dbReference type="AlphaFoldDB" id="A0A7Y0F584"/>
<feature type="transmembrane region" description="Helical" evidence="1">
    <location>
        <begin position="411"/>
        <end position="430"/>
    </location>
</feature>
<evidence type="ECO:0000256" key="1">
    <source>
        <dbReference type="SAM" id="Phobius"/>
    </source>
</evidence>
<sequence>MAVSTAQHGRRASRLSFLRMAERFRLELLYVLVTVPSGLLLILFDRNPSRNDFDPHWDRARQIASGVLRAIPDPSGSGNYGGYDAAGNFVAFNNTAINSPFLYFPSVLGGGHLRVSSLLTLLCCTAMVCAAIRLAQRYGTIVLAVAILPTFFLSIVYPTADAVTNAYALLWVAYVLHLYQTPRIGGRRWIVLALMGLLLGLIKVTCIALAPLLLLLPARAGWKDRTVWTGIVAAGFATLASALAWMRMTRNIPPSAVITADDYHKGMSTILHSPLRLLESVWYTLINPLDLTGDQYDTGRNIQLAVGAEFTQLPLTIMAPVLLACMLLVVARNADLPRLDVVSRGAVTLSVVAFYVLNVIGMLALFAAYSLGTYAGGMQSRYFIPILAPMALLLPNLGIRINDGRMPRMLITGLIVWSYVGLLCAHLIAFPHVA</sequence>
<keyword evidence="1" id="KW-1133">Transmembrane helix</keyword>
<gene>
    <name evidence="2" type="ORF">G1C96_1943</name>
</gene>
<organism evidence="2 3">
    <name type="scientific">Bifidobacterium moraviense</name>
    <dbReference type="NCBI Taxonomy" id="2675323"/>
    <lineage>
        <taxon>Bacteria</taxon>
        <taxon>Bacillati</taxon>
        <taxon>Actinomycetota</taxon>
        <taxon>Actinomycetes</taxon>
        <taxon>Bifidobacteriales</taxon>
        <taxon>Bifidobacteriaceae</taxon>
        <taxon>Bifidobacterium</taxon>
    </lineage>
</organism>
<feature type="transmembrane region" description="Helical" evidence="1">
    <location>
        <begin position="111"/>
        <end position="131"/>
    </location>
</feature>
<dbReference type="Pfam" id="PF09913">
    <property type="entry name" value="DUF2142"/>
    <property type="match status" value="1"/>
</dbReference>
<feature type="transmembrane region" description="Helical" evidence="1">
    <location>
        <begin position="162"/>
        <end position="179"/>
    </location>
</feature>
<reference evidence="2 3" key="1">
    <citation type="submission" date="2020-02" db="EMBL/GenBank/DDBJ databases">
        <title>Characterization of phylogenetic diversity of novel bifidobacterial species isolated in Czech ZOOs.</title>
        <authorList>
            <person name="Lugli G.A."/>
            <person name="Vera N.B."/>
            <person name="Ventura M."/>
        </authorList>
    </citation>
    <scope>NUCLEOTIDE SEQUENCE [LARGE SCALE GENOMIC DNA]</scope>
    <source>
        <strain evidence="2 3">DSM 109958</strain>
    </source>
</reference>
<feature type="transmembrane region" description="Helical" evidence="1">
    <location>
        <begin position="382"/>
        <end position="399"/>
    </location>
</feature>
<feature type="transmembrane region" description="Helical" evidence="1">
    <location>
        <begin position="227"/>
        <end position="246"/>
    </location>
</feature>
<evidence type="ECO:0008006" key="4">
    <source>
        <dbReference type="Google" id="ProtNLM"/>
    </source>
</evidence>
<keyword evidence="1" id="KW-0812">Transmembrane</keyword>
<dbReference type="EMBL" id="JAAIIH010000026">
    <property type="protein sequence ID" value="NMN01352.1"/>
    <property type="molecule type" value="Genomic_DNA"/>
</dbReference>
<keyword evidence="1" id="KW-0472">Membrane</keyword>
<protein>
    <recommendedName>
        <fullName evidence="4">DUF2142 domain-containing protein</fullName>
    </recommendedName>
</protein>
<feature type="transmembrane region" description="Helical" evidence="1">
    <location>
        <begin position="24"/>
        <end position="44"/>
    </location>
</feature>
<evidence type="ECO:0000313" key="3">
    <source>
        <dbReference type="Proteomes" id="UP000588277"/>
    </source>
</evidence>
<accession>A0A7Y0F584</accession>
<feature type="transmembrane region" description="Helical" evidence="1">
    <location>
        <begin position="346"/>
        <end position="370"/>
    </location>
</feature>
<feature type="transmembrane region" description="Helical" evidence="1">
    <location>
        <begin position="138"/>
        <end position="156"/>
    </location>
</feature>
<dbReference type="Proteomes" id="UP000588277">
    <property type="component" value="Unassembled WGS sequence"/>
</dbReference>
<keyword evidence="3" id="KW-1185">Reference proteome</keyword>
<evidence type="ECO:0000313" key="2">
    <source>
        <dbReference type="EMBL" id="NMN01352.1"/>
    </source>
</evidence>
<feature type="transmembrane region" description="Helical" evidence="1">
    <location>
        <begin position="313"/>
        <end position="334"/>
    </location>
</feature>
<dbReference type="RefSeq" id="WP_169276423.1">
    <property type="nucleotide sequence ID" value="NZ_JAAIIH010000026.1"/>
</dbReference>
<dbReference type="InterPro" id="IPR018674">
    <property type="entry name" value="DUF2142_membrane"/>
</dbReference>
<feature type="transmembrane region" description="Helical" evidence="1">
    <location>
        <begin position="191"/>
        <end position="215"/>
    </location>
</feature>
<name>A0A7Y0F584_9BIFI</name>